<keyword evidence="3" id="KW-1185">Reference proteome</keyword>
<reference evidence="3" key="1">
    <citation type="submission" date="2016-11" db="EMBL/GenBank/DDBJ databases">
        <authorList>
            <person name="Varghese N."/>
            <person name="Submissions S."/>
        </authorList>
    </citation>
    <scope>NUCLEOTIDE SEQUENCE [LARGE SCALE GENOMIC DNA]</scope>
    <source>
        <strain evidence="3">DSM 22363</strain>
    </source>
</reference>
<dbReference type="Pfam" id="PF13463">
    <property type="entry name" value="HTH_27"/>
    <property type="match status" value="1"/>
</dbReference>
<dbReference type="InterPro" id="IPR036388">
    <property type="entry name" value="WH-like_DNA-bd_sf"/>
</dbReference>
<dbReference type="InterPro" id="IPR036390">
    <property type="entry name" value="WH_DNA-bd_sf"/>
</dbReference>
<dbReference type="SUPFAM" id="SSF46785">
    <property type="entry name" value="Winged helix' DNA-binding domain"/>
    <property type="match status" value="1"/>
</dbReference>
<dbReference type="InterPro" id="IPR000835">
    <property type="entry name" value="HTH_MarR-typ"/>
</dbReference>
<dbReference type="EMBL" id="FSQW01000002">
    <property type="protein sequence ID" value="SIO18623.1"/>
    <property type="molecule type" value="Genomic_DNA"/>
</dbReference>
<dbReference type="AlphaFoldDB" id="A0A1N6HFU3"/>
<sequence>MPWMLSGSPELPETGPQENSRNIAALLLKIWSIRANDFKYFAEDFGEVPWNIMLDLTCSAHHGKTVVASDLAITYDVPKTTMNRYVDYLHNIGLVEKKRDADNRVRVLLSLTDEANDMMTQTLSKIAAEMGKAPV</sequence>
<dbReference type="GO" id="GO:0003677">
    <property type="term" value="F:DNA binding"/>
    <property type="evidence" value="ECO:0007669"/>
    <property type="project" value="UniProtKB-KW"/>
</dbReference>
<dbReference type="Proteomes" id="UP000185192">
    <property type="component" value="Unassembled WGS sequence"/>
</dbReference>
<feature type="domain" description="HTH marR-type" evidence="1">
    <location>
        <begin position="61"/>
        <end position="115"/>
    </location>
</feature>
<evidence type="ECO:0000313" key="3">
    <source>
        <dbReference type="Proteomes" id="UP000185192"/>
    </source>
</evidence>
<gene>
    <name evidence="2" type="ORF">SAMN02745824_3270</name>
</gene>
<dbReference type="GO" id="GO:0003700">
    <property type="term" value="F:DNA-binding transcription factor activity"/>
    <property type="evidence" value="ECO:0007669"/>
    <property type="project" value="InterPro"/>
</dbReference>
<dbReference type="Gene3D" id="1.10.10.10">
    <property type="entry name" value="Winged helix-like DNA-binding domain superfamily/Winged helix DNA-binding domain"/>
    <property type="match status" value="1"/>
</dbReference>
<name>A0A1N6HFU3_9SPHN</name>
<evidence type="ECO:0000313" key="2">
    <source>
        <dbReference type="EMBL" id="SIO18623.1"/>
    </source>
</evidence>
<evidence type="ECO:0000259" key="1">
    <source>
        <dbReference type="Pfam" id="PF13463"/>
    </source>
</evidence>
<proteinExistence type="predicted"/>
<protein>
    <submittedName>
        <fullName evidence="2">Winged helix DNA-binding domain-containing protein</fullName>
    </submittedName>
</protein>
<accession>A0A1N6HFU3</accession>
<keyword evidence="2" id="KW-0238">DNA-binding</keyword>
<organism evidence="2 3">
    <name type="scientific">Parasphingorhabdus marina DSM 22363</name>
    <dbReference type="NCBI Taxonomy" id="1123272"/>
    <lineage>
        <taxon>Bacteria</taxon>
        <taxon>Pseudomonadati</taxon>
        <taxon>Pseudomonadota</taxon>
        <taxon>Alphaproteobacteria</taxon>
        <taxon>Sphingomonadales</taxon>
        <taxon>Sphingomonadaceae</taxon>
        <taxon>Parasphingorhabdus</taxon>
    </lineage>
</organism>